<keyword evidence="1" id="KW-0677">Repeat</keyword>
<gene>
    <name evidence="3" type="ORF">C1645_881789</name>
</gene>
<accession>A0A397S3W0</accession>
<dbReference type="Gene3D" id="2.80.10.50">
    <property type="match status" value="1"/>
</dbReference>
<dbReference type="Proteomes" id="UP000265703">
    <property type="component" value="Unassembled WGS sequence"/>
</dbReference>
<feature type="domain" description="MIR" evidence="2">
    <location>
        <begin position="165"/>
        <end position="219"/>
    </location>
</feature>
<dbReference type="OrthoDB" id="5588846at2759"/>
<dbReference type="AlphaFoldDB" id="A0A397S3W0"/>
<dbReference type="PROSITE" id="PS50919">
    <property type="entry name" value="MIR"/>
    <property type="match status" value="1"/>
</dbReference>
<name>A0A397S3W0_9GLOM</name>
<dbReference type="InterPro" id="IPR036300">
    <property type="entry name" value="MIR_dom_sf"/>
</dbReference>
<organism evidence="3 4">
    <name type="scientific">Glomus cerebriforme</name>
    <dbReference type="NCBI Taxonomy" id="658196"/>
    <lineage>
        <taxon>Eukaryota</taxon>
        <taxon>Fungi</taxon>
        <taxon>Fungi incertae sedis</taxon>
        <taxon>Mucoromycota</taxon>
        <taxon>Glomeromycotina</taxon>
        <taxon>Glomeromycetes</taxon>
        <taxon>Glomerales</taxon>
        <taxon>Glomeraceae</taxon>
        <taxon>Glomus</taxon>
    </lineage>
</organism>
<dbReference type="InterPro" id="IPR016093">
    <property type="entry name" value="MIR_motif"/>
</dbReference>
<dbReference type="SUPFAM" id="SSF82109">
    <property type="entry name" value="MIR domain"/>
    <property type="match status" value="1"/>
</dbReference>
<proteinExistence type="predicted"/>
<sequence length="347" mass="40875">MELPKYSGTIHPEEWLKQIQTYCYLKDIEDEQKILKICKLMINSTISISNEINSFNELTKALKSHTSFNIFKDSCKRKLQIMKYIPEQEENYTATFLANFCTLCNNAEINNPEEIKSLLFNTYSSNEFFKDEMIRRMDIINSKGQPLDYINEIVKLFNDVVFDEFNTIKYGSLIALKHVTTGRYLSSCNIDYKTGSHRKVIFAGEKYCNPHALWFLTKFSSSPLKKSYQQNMVLYNDKFYLNHKETDKTFSLSFIYKSPTTGHSEAFCDNKIYSKSEWQFISLNSNNTLYVKSKDIVNLREQAYNDKYLYLRSHDFTFTIDDEKFQEVIGHSDRIGANDEWFIELIE</sequence>
<evidence type="ECO:0000259" key="2">
    <source>
        <dbReference type="PROSITE" id="PS50919"/>
    </source>
</evidence>
<keyword evidence="4" id="KW-1185">Reference proteome</keyword>
<comment type="caution">
    <text evidence="3">The sequence shown here is derived from an EMBL/GenBank/DDBJ whole genome shotgun (WGS) entry which is preliminary data.</text>
</comment>
<evidence type="ECO:0000313" key="4">
    <source>
        <dbReference type="Proteomes" id="UP000265703"/>
    </source>
</evidence>
<dbReference type="EMBL" id="QKYT01000847">
    <property type="protein sequence ID" value="RIA81100.1"/>
    <property type="molecule type" value="Genomic_DNA"/>
</dbReference>
<protein>
    <recommendedName>
        <fullName evidence="2">MIR domain-containing protein</fullName>
    </recommendedName>
</protein>
<dbReference type="CDD" id="cd23263">
    <property type="entry name" value="beta-trefoil_MIR"/>
    <property type="match status" value="1"/>
</dbReference>
<evidence type="ECO:0000256" key="1">
    <source>
        <dbReference type="ARBA" id="ARBA00022737"/>
    </source>
</evidence>
<evidence type="ECO:0000313" key="3">
    <source>
        <dbReference type="EMBL" id="RIA81100.1"/>
    </source>
</evidence>
<reference evidence="3 4" key="1">
    <citation type="submission" date="2018-06" db="EMBL/GenBank/DDBJ databases">
        <title>Comparative genomics reveals the genomic features of Rhizophagus irregularis, R. cerebriforme, R. diaphanum and Gigaspora rosea, and their symbiotic lifestyle signature.</title>
        <authorList>
            <person name="Morin E."/>
            <person name="San Clemente H."/>
            <person name="Chen E.C.H."/>
            <person name="De La Providencia I."/>
            <person name="Hainaut M."/>
            <person name="Kuo A."/>
            <person name="Kohler A."/>
            <person name="Murat C."/>
            <person name="Tang N."/>
            <person name="Roy S."/>
            <person name="Loubradou J."/>
            <person name="Henrissat B."/>
            <person name="Grigoriev I.V."/>
            <person name="Corradi N."/>
            <person name="Roux C."/>
            <person name="Martin F.M."/>
        </authorList>
    </citation>
    <scope>NUCLEOTIDE SEQUENCE [LARGE SCALE GENOMIC DNA]</scope>
    <source>
        <strain evidence="3 4">DAOM 227022</strain>
    </source>
</reference>